<dbReference type="KEGG" id="bbel:109463604"/>
<dbReference type="RefSeq" id="XP_019616017.1">
    <property type="nucleotide sequence ID" value="XM_019760458.1"/>
</dbReference>
<accession>A0A6P4YB46</accession>
<evidence type="ECO:0000313" key="2">
    <source>
        <dbReference type="RefSeq" id="XP_019616017.1"/>
    </source>
</evidence>
<dbReference type="GeneID" id="109463604"/>
<dbReference type="OrthoDB" id="10458676at2759"/>
<name>A0A6P4YB46_BRABE</name>
<proteinExistence type="predicted"/>
<dbReference type="Proteomes" id="UP000515135">
    <property type="component" value="Unplaced"/>
</dbReference>
<reference evidence="2" key="1">
    <citation type="submission" date="2025-08" db="UniProtKB">
        <authorList>
            <consortium name="RefSeq"/>
        </authorList>
    </citation>
    <scope>IDENTIFICATION</scope>
    <source>
        <tissue evidence="2">Gonad</tissue>
    </source>
</reference>
<protein>
    <submittedName>
        <fullName evidence="2">Uncharacterized protein LOC109463604</fullName>
    </submittedName>
</protein>
<dbReference type="AlphaFoldDB" id="A0A6P4YB46"/>
<sequence length="211" mass="23418">MRYKTVLECCEGWILVGDTCTDQTTCGFVRCPSTPIHLSLPEDRNYILVDFRDYITAADADLNRLPPMIDSVTSTNAAYPITKYEVSSNTEARGGRYLFPSVRFRACHDVCDVSVVIKDETAPRAMSCPGVSHVLQGKSCRNVHLYDYFNSSTIASWFRDNVEVTDVMCRQSTIQDIVTGETTAVACQAKDRAGNPSAACHITFLCMDNDT</sequence>
<keyword evidence="1" id="KW-1185">Reference proteome</keyword>
<evidence type="ECO:0000313" key="1">
    <source>
        <dbReference type="Proteomes" id="UP000515135"/>
    </source>
</evidence>
<gene>
    <name evidence="2" type="primary">LOC109463604</name>
</gene>
<organism evidence="1 2">
    <name type="scientific">Branchiostoma belcheri</name>
    <name type="common">Amphioxus</name>
    <dbReference type="NCBI Taxonomy" id="7741"/>
    <lineage>
        <taxon>Eukaryota</taxon>
        <taxon>Metazoa</taxon>
        <taxon>Chordata</taxon>
        <taxon>Cephalochordata</taxon>
        <taxon>Leptocardii</taxon>
        <taxon>Amphioxiformes</taxon>
        <taxon>Branchiostomatidae</taxon>
        <taxon>Branchiostoma</taxon>
    </lineage>
</organism>